<keyword evidence="3" id="KW-0413">Isomerase</keyword>
<dbReference type="InterPro" id="IPR036291">
    <property type="entry name" value="NAD(P)-bd_dom_sf"/>
</dbReference>
<dbReference type="SUPFAM" id="SSF51735">
    <property type="entry name" value="NAD(P)-binding Rossmann-fold domains"/>
    <property type="match status" value="1"/>
</dbReference>
<sequence>MHGTSADKPVILITGAAGLIGSRLVETFSDQYQVVAFDIKPLPEEQQSADWIACDLTDDASVSRALSEVKAKHGNRIASVIHLAAYYDFSGESSPLYQDLTVAGTRRMLQGLQDFNVEQFIFSSSLLVQQSVENGQAIQASSPVNAEWDYPQSKLEAEATIKQYAGSIPTVILRLAGVYDEDCHSIPIAQQISRIYQKQLESYFFPGDKTCGQAFLHLDDLVSCFAAVVGHRGRLPKRSLFVIGEEDVMSYEELQEKIGLYLHGDQWPAIRIPKTAAKAGAWVKDQLSDDDGAPFIKPWMIDLADQNYPVSVERAREQLGWEPRHLLRETLPDMIDELQDDPEQWYAENGLPVPDDLPQPESTGVRK</sequence>
<name>A0A518FTC6_9PLAN</name>
<feature type="domain" description="NAD-dependent epimerase/dehydratase" evidence="2">
    <location>
        <begin position="11"/>
        <end position="244"/>
    </location>
</feature>
<gene>
    <name evidence="3" type="ORF">Pan153_42570</name>
</gene>
<dbReference type="EMBL" id="CP036317">
    <property type="protein sequence ID" value="QDV19591.1"/>
    <property type="molecule type" value="Genomic_DNA"/>
</dbReference>
<evidence type="ECO:0000259" key="2">
    <source>
        <dbReference type="Pfam" id="PF01370"/>
    </source>
</evidence>
<organism evidence="3 4">
    <name type="scientific">Gimesia panareensis</name>
    <dbReference type="NCBI Taxonomy" id="2527978"/>
    <lineage>
        <taxon>Bacteria</taxon>
        <taxon>Pseudomonadati</taxon>
        <taxon>Planctomycetota</taxon>
        <taxon>Planctomycetia</taxon>
        <taxon>Planctomycetales</taxon>
        <taxon>Planctomycetaceae</taxon>
        <taxon>Gimesia</taxon>
    </lineage>
</organism>
<dbReference type="Gene3D" id="3.40.50.720">
    <property type="entry name" value="NAD(P)-binding Rossmann-like Domain"/>
    <property type="match status" value="1"/>
</dbReference>
<proteinExistence type="predicted"/>
<dbReference type="GO" id="GO:0016853">
    <property type="term" value="F:isomerase activity"/>
    <property type="evidence" value="ECO:0007669"/>
    <property type="project" value="UniProtKB-KW"/>
</dbReference>
<dbReference type="Proteomes" id="UP000320839">
    <property type="component" value="Chromosome"/>
</dbReference>
<dbReference type="AlphaFoldDB" id="A0A518FTC6"/>
<evidence type="ECO:0000313" key="4">
    <source>
        <dbReference type="Proteomes" id="UP000320839"/>
    </source>
</evidence>
<dbReference type="InterPro" id="IPR001509">
    <property type="entry name" value="Epimerase_deHydtase"/>
</dbReference>
<protein>
    <submittedName>
        <fullName evidence="3">3 beta-hydroxysteroid dehydrogenase/Delta 5--&gt;4-isomerase</fullName>
    </submittedName>
</protein>
<dbReference type="OrthoDB" id="9814124at2"/>
<accession>A0A518FTC6</accession>
<evidence type="ECO:0000313" key="3">
    <source>
        <dbReference type="EMBL" id="QDV19591.1"/>
    </source>
</evidence>
<dbReference type="Pfam" id="PF01370">
    <property type="entry name" value="Epimerase"/>
    <property type="match status" value="1"/>
</dbReference>
<dbReference type="RefSeq" id="WP_145457572.1">
    <property type="nucleotide sequence ID" value="NZ_CP036317.1"/>
</dbReference>
<reference evidence="3 4" key="1">
    <citation type="submission" date="2019-02" db="EMBL/GenBank/DDBJ databases">
        <title>Deep-cultivation of Planctomycetes and their phenomic and genomic characterization uncovers novel biology.</title>
        <authorList>
            <person name="Wiegand S."/>
            <person name="Jogler M."/>
            <person name="Boedeker C."/>
            <person name="Pinto D."/>
            <person name="Vollmers J."/>
            <person name="Rivas-Marin E."/>
            <person name="Kohn T."/>
            <person name="Peeters S.H."/>
            <person name="Heuer A."/>
            <person name="Rast P."/>
            <person name="Oberbeckmann S."/>
            <person name="Bunk B."/>
            <person name="Jeske O."/>
            <person name="Meyerdierks A."/>
            <person name="Storesund J.E."/>
            <person name="Kallscheuer N."/>
            <person name="Luecker S."/>
            <person name="Lage O.M."/>
            <person name="Pohl T."/>
            <person name="Merkel B.J."/>
            <person name="Hornburger P."/>
            <person name="Mueller R.-W."/>
            <person name="Bruemmer F."/>
            <person name="Labrenz M."/>
            <person name="Spormann A.M."/>
            <person name="Op den Camp H."/>
            <person name="Overmann J."/>
            <person name="Amann R."/>
            <person name="Jetten M.S.M."/>
            <person name="Mascher T."/>
            <person name="Medema M.H."/>
            <person name="Devos D.P."/>
            <person name="Kaster A.-K."/>
            <person name="Ovreas L."/>
            <person name="Rohde M."/>
            <person name="Galperin M.Y."/>
            <person name="Jogler C."/>
        </authorList>
    </citation>
    <scope>NUCLEOTIDE SEQUENCE [LARGE SCALE GENOMIC DNA]</scope>
    <source>
        <strain evidence="3 4">Pan153</strain>
    </source>
</reference>
<dbReference type="InterPro" id="IPR050177">
    <property type="entry name" value="Lipid_A_modif_metabolic_enz"/>
</dbReference>
<dbReference type="PANTHER" id="PTHR43245">
    <property type="entry name" value="BIFUNCTIONAL POLYMYXIN RESISTANCE PROTEIN ARNA"/>
    <property type="match status" value="1"/>
</dbReference>
<feature type="region of interest" description="Disordered" evidence="1">
    <location>
        <begin position="339"/>
        <end position="367"/>
    </location>
</feature>
<evidence type="ECO:0000256" key="1">
    <source>
        <dbReference type="SAM" id="MobiDB-lite"/>
    </source>
</evidence>